<dbReference type="GO" id="GO:0009437">
    <property type="term" value="P:carnitine metabolic process"/>
    <property type="evidence" value="ECO:0007669"/>
    <property type="project" value="TreeGrafter"/>
</dbReference>
<evidence type="ECO:0000256" key="10">
    <source>
        <dbReference type="PIRSR" id="PIRSR600542-1"/>
    </source>
</evidence>
<protein>
    <submittedName>
        <fullName evidence="13">Carn_acyltransf domain-containing protein</fullName>
    </submittedName>
</protein>
<reference evidence="13" key="1">
    <citation type="submission" date="2017-02" db="UniProtKB">
        <authorList>
            <consortium name="WormBaseParasite"/>
        </authorList>
    </citation>
    <scope>IDENTIFICATION</scope>
</reference>
<evidence type="ECO:0000256" key="7">
    <source>
        <dbReference type="ARBA" id="ARBA00023098"/>
    </source>
</evidence>
<sequence length="624" mass="72304">MLCYLPIRFIRGVFKYFYFDYKGFLFENPSKTSWRTKIWSVILQKVSSPKLCSCESLLPKLPVPKLSETIDRYLCSIEPITDEEEFQKVSEMARRFKSREGRLLQLITKIYSFFVSNYVTNFWEKYAYLYSRSSLLINSSVGHCDLFAYQTFRQAERAARIAYIETQSMLAIDRQALKPVGNGLLSSTHYKNCYAACRLPGKTFDQWKHYALAKHILVLCKGCFFRLPLFDKNNHIFSLDHFTRAFDEILNYSVDDNVPERYIAAFTTDRRDIWFKNRQQYFIQNPVNRQALQIIESAAFVINLDETSNFDYDPDKPELLSEFMKNMITGNGSDRWVDKSLNYTVGSNGRCGGTTEHSVADGADFDHIMENYSYMDVKVLKLMADDAKKCFDHYQNARNDVDCQSLIFRKFGKGLIKKRKVSPDAFVQMAIQLAYFKDQKKFVLTYEPGSPRFYANSRTETLRSVTKESCAFVRSMLDEQATDEERLKLLNEAAVKHVEHSRECMIGKGVDRHLFVLLVFSKMLGFKSPFLDYYINQQWILCTSQAPNMTGQIDEDEDPNFSWLGAGFGAVSQSGYGLCYRFAGNHSICLHITSYKSCEKTDSERFKNLLVESFDEMANLLKNA</sequence>
<keyword evidence="12" id="KW-1185">Reference proteome</keyword>
<dbReference type="WBParaSite" id="SMUV_0001034301-mRNA-1">
    <property type="protein sequence ID" value="SMUV_0001034301-mRNA-1"/>
    <property type="gene ID" value="SMUV_0001034301"/>
</dbReference>
<dbReference type="SUPFAM" id="SSF52777">
    <property type="entry name" value="CoA-dependent acyltransferases"/>
    <property type="match status" value="2"/>
</dbReference>
<evidence type="ECO:0000313" key="12">
    <source>
        <dbReference type="Proteomes" id="UP000046393"/>
    </source>
</evidence>
<keyword evidence="9" id="KW-0012">Acyltransferase</keyword>
<keyword evidence="3" id="KW-0808">Transferase</keyword>
<feature type="domain" description="Choline/carnitine acyltransferase" evidence="11">
    <location>
        <begin position="61"/>
        <end position="611"/>
    </location>
</feature>
<dbReference type="GO" id="GO:0005739">
    <property type="term" value="C:mitochondrion"/>
    <property type="evidence" value="ECO:0007669"/>
    <property type="project" value="TreeGrafter"/>
</dbReference>
<keyword evidence="5" id="KW-0276">Fatty acid metabolism</keyword>
<dbReference type="STRING" id="451379.A0A0N5AZC0"/>
<comment type="subcellular location">
    <subcellularLocation>
        <location evidence="1">Membrane</location>
        <topology evidence="1">Multi-pass membrane protein</topology>
    </subcellularLocation>
</comment>
<name>A0A0N5AZC0_9BILA</name>
<evidence type="ECO:0000256" key="5">
    <source>
        <dbReference type="ARBA" id="ARBA00022832"/>
    </source>
</evidence>
<dbReference type="GO" id="GO:0004095">
    <property type="term" value="F:carnitine O-palmitoyltransferase activity"/>
    <property type="evidence" value="ECO:0007669"/>
    <property type="project" value="TreeGrafter"/>
</dbReference>
<dbReference type="Gene3D" id="3.30.559.10">
    <property type="entry name" value="Chloramphenicol acetyltransferase-like domain"/>
    <property type="match status" value="1"/>
</dbReference>
<dbReference type="PANTHER" id="PTHR22589">
    <property type="entry name" value="CARNITINE O-ACYLTRANSFERASE"/>
    <property type="match status" value="1"/>
</dbReference>
<dbReference type="InterPro" id="IPR023213">
    <property type="entry name" value="CAT-like_dom_sf"/>
</dbReference>
<dbReference type="Gene3D" id="3.30.559.70">
    <property type="entry name" value="Choline/Carnitine o-acyltransferase, domain 2"/>
    <property type="match status" value="1"/>
</dbReference>
<evidence type="ECO:0000256" key="6">
    <source>
        <dbReference type="ARBA" id="ARBA00022989"/>
    </source>
</evidence>
<evidence type="ECO:0000256" key="1">
    <source>
        <dbReference type="ARBA" id="ARBA00004141"/>
    </source>
</evidence>
<evidence type="ECO:0000256" key="9">
    <source>
        <dbReference type="ARBA" id="ARBA00023315"/>
    </source>
</evidence>
<dbReference type="InterPro" id="IPR042231">
    <property type="entry name" value="Cho/carn_acyl_trans_2"/>
</dbReference>
<organism evidence="12 13">
    <name type="scientific">Syphacia muris</name>
    <dbReference type="NCBI Taxonomy" id="451379"/>
    <lineage>
        <taxon>Eukaryota</taxon>
        <taxon>Metazoa</taxon>
        <taxon>Ecdysozoa</taxon>
        <taxon>Nematoda</taxon>
        <taxon>Chromadorea</taxon>
        <taxon>Rhabditida</taxon>
        <taxon>Spirurina</taxon>
        <taxon>Oxyuridomorpha</taxon>
        <taxon>Oxyuroidea</taxon>
        <taxon>Oxyuridae</taxon>
        <taxon>Syphacia</taxon>
    </lineage>
</organism>
<dbReference type="InterPro" id="IPR039551">
    <property type="entry name" value="Cho/carn_acyl_trans"/>
</dbReference>
<dbReference type="AlphaFoldDB" id="A0A0N5AZC0"/>
<dbReference type="InterPro" id="IPR000542">
    <property type="entry name" value="Carn_acyl_trans"/>
</dbReference>
<feature type="active site" description="Proton acceptor" evidence="10">
    <location>
        <position position="357"/>
    </location>
</feature>
<dbReference type="Pfam" id="PF00755">
    <property type="entry name" value="Carn_acyltransf"/>
    <property type="match status" value="1"/>
</dbReference>
<evidence type="ECO:0000256" key="2">
    <source>
        <dbReference type="ARBA" id="ARBA00005232"/>
    </source>
</evidence>
<evidence type="ECO:0000256" key="3">
    <source>
        <dbReference type="ARBA" id="ARBA00022679"/>
    </source>
</evidence>
<dbReference type="GO" id="GO:0016020">
    <property type="term" value="C:membrane"/>
    <property type="evidence" value="ECO:0007669"/>
    <property type="project" value="UniProtKB-SubCell"/>
</dbReference>
<evidence type="ECO:0000259" key="11">
    <source>
        <dbReference type="Pfam" id="PF00755"/>
    </source>
</evidence>
<dbReference type="PANTHER" id="PTHR22589:SF99">
    <property type="entry name" value="CHOLINE_CARNITINE ACYLTRANSFERASE DOMAIN-CONTAINING PROTEIN"/>
    <property type="match status" value="1"/>
</dbReference>
<accession>A0A0N5AZC0</accession>
<keyword evidence="7" id="KW-0443">Lipid metabolism</keyword>
<keyword evidence="4" id="KW-0812">Transmembrane</keyword>
<evidence type="ECO:0000256" key="8">
    <source>
        <dbReference type="ARBA" id="ARBA00023136"/>
    </source>
</evidence>
<dbReference type="Proteomes" id="UP000046393">
    <property type="component" value="Unplaced"/>
</dbReference>
<evidence type="ECO:0000313" key="13">
    <source>
        <dbReference type="WBParaSite" id="SMUV_0001034301-mRNA-1"/>
    </source>
</evidence>
<evidence type="ECO:0000256" key="4">
    <source>
        <dbReference type="ARBA" id="ARBA00022692"/>
    </source>
</evidence>
<comment type="similarity">
    <text evidence="2">Belongs to the carnitine/choline acetyltransferase family.</text>
</comment>
<dbReference type="GO" id="GO:0006631">
    <property type="term" value="P:fatty acid metabolic process"/>
    <property type="evidence" value="ECO:0007669"/>
    <property type="project" value="UniProtKB-KW"/>
</dbReference>
<dbReference type="PROSITE" id="PS00439">
    <property type="entry name" value="ACYLTRANSF_C_1"/>
    <property type="match status" value="1"/>
</dbReference>
<keyword evidence="8" id="KW-0472">Membrane</keyword>
<proteinExistence type="inferred from homology"/>
<keyword evidence="6" id="KW-1133">Transmembrane helix</keyword>
<dbReference type="FunFam" id="3.30.559.10:FF:000002">
    <property type="entry name" value="carnitine O-palmitoyltransferase 1, liver isoform"/>
    <property type="match status" value="1"/>
</dbReference>